<gene>
    <name evidence="6" type="ORF">BJEO58_02842</name>
</gene>
<comment type="similarity">
    <text evidence="2 4">Belongs to the UDP-N-acetylglucosamine 2-epimerase family.</text>
</comment>
<dbReference type="AlphaFoldDB" id="A0A2H1L8Y1"/>
<evidence type="ECO:0000313" key="6">
    <source>
        <dbReference type="EMBL" id="SMY13230.1"/>
    </source>
</evidence>
<reference evidence="7" key="1">
    <citation type="submission" date="2017-03" db="EMBL/GenBank/DDBJ databases">
        <authorList>
            <person name="Monnet C."/>
        </authorList>
    </citation>
    <scope>NUCLEOTIDE SEQUENCE [LARGE SCALE GENOMIC DNA]</scope>
    <source>
        <strain evidence="7">SJ5-8</strain>
    </source>
</reference>
<evidence type="ECO:0000259" key="5">
    <source>
        <dbReference type="Pfam" id="PF02350"/>
    </source>
</evidence>
<dbReference type="PANTHER" id="PTHR43174">
    <property type="entry name" value="UDP-N-ACETYLGLUCOSAMINE 2-EPIMERASE"/>
    <property type="match status" value="1"/>
</dbReference>
<dbReference type="NCBIfam" id="TIGR00236">
    <property type="entry name" value="wecB"/>
    <property type="match status" value="1"/>
</dbReference>
<dbReference type="SUPFAM" id="SSF53756">
    <property type="entry name" value="UDP-Glycosyltransferase/glycogen phosphorylase"/>
    <property type="match status" value="1"/>
</dbReference>
<evidence type="ECO:0000256" key="1">
    <source>
        <dbReference type="ARBA" id="ARBA00023235"/>
    </source>
</evidence>
<dbReference type="GO" id="GO:0008761">
    <property type="term" value="F:UDP-N-acetylglucosamine 2-epimerase activity"/>
    <property type="evidence" value="ECO:0007669"/>
    <property type="project" value="UniProtKB-EC"/>
</dbReference>
<sequence length="389" mass="42000">MALRIMTIYGTRPEAIKVAPIIKAIEADPDLENIIVSTGQHREMLDQVNAIFNIKPDHDLTIMSAGQTLNGIVAKVVTGVDEILADEAPDVVLVQGDTSTVMGAAVAAFNRQVPVIHLEAGLRSRDINSPFPEEANRKLTSQVTGLHLAPTETSKANLTREDVPEADVVVTGNSVIDALMYVTESLEVSFDEERLETLQRARTAGTAGRVLLVTAHRRENLGTTMESIGAAVAELAQKYLELTIVFPIHRNPRVREAILPAVENLENVLLAEPLTYAEFTRVLSLADLVLTDSGGVQEEAPSLGKPVLVMRENTERPEAVVAGTVKLIGTDQSRMVDEVSILLDSPEAYAGMANAVNPYGDGNAASRAVAAIKWKFLAQVDRPEDFVAE</sequence>
<proteinExistence type="inferred from homology"/>
<dbReference type="InterPro" id="IPR029767">
    <property type="entry name" value="WecB-like"/>
</dbReference>
<dbReference type="CDD" id="cd03786">
    <property type="entry name" value="GTB_UDP-GlcNAc_2-Epimerase"/>
    <property type="match status" value="1"/>
</dbReference>
<evidence type="ECO:0000256" key="2">
    <source>
        <dbReference type="ARBA" id="ARBA00038209"/>
    </source>
</evidence>
<dbReference type="Gene3D" id="3.40.50.2000">
    <property type="entry name" value="Glycogen Phosphorylase B"/>
    <property type="match status" value="2"/>
</dbReference>
<evidence type="ECO:0000256" key="3">
    <source>
        <dbReference type="ARBA" id="ARBA00038858"/>
    </source>
</evidence>
<dbReference type="EMBL" id="FXZM01000022">
    <property type="protein sequence ID" value="SMY13230.1"/>
    <property type="molecule type" value="Genomic_DNA"/>
</dbReference>
<accession>A0A2H1L8Y1</accession>
<feature type="domain" description="UDP-N-acetylglucosamine 2-epimerase" evidence="5">
    <location>
        <begin position="23"/>
        <end position="373"/>
    </location>
</feature>
<evidence type="ECO:0000313" key="7">
    <source>
        <dbReference type="Proteomes" id="UP000234462"/>
    </source>
</evidence>
<dbReference type="Proteomes" id="UP000234462">
    <property type="component" value="Unassembled WGS sequence"/>
</dbReference>
<keyword evidence="1 4" id="KW-0413">Isomerase</keyword>
<keyword evidence="7" id="KW-1185">Reference proteome</keyword>
<protein>
    <recommendedName>
        <fullName evidence="3">UDP-N-acetylglucosamine 2-epimerase (non-hydrolyzing)</fullName>
        <ecNumber evidence="3">5.1.3.14</ecNumber>
    </recommendedName>
</protein>
<dbReference type="PANTHER" id="PTHR43174:SF2">
    <property type="entry name" value="UDP-N-ACETYLGLUCOSAMINE 2-EPIMERASE"/>
    <property type="match status" value="1"/>
</dbReference>
<organism evidence="6 7">
    <name type="scientific">Brevibacterium jeotgali</name>
    <dbReference type="NCBI Taxonomy" id="1262550"/>
    <lineage>
        <taxon>Bacteria</taxon>
        <taxon>Bacillati</taxon>
        <taxon>Actinomycetota</taxon>
        <taxon>Actinomycetes</taxon>
        <taxon>Micrococcales</taxon>
        <taxon>Brevibacteriaceae</taxon>
        <taxon>Brevibacterium</taxon>
    </lineage>
</organism>
<dbReference type="RefSeq" id="WP_101590128.1">
    <property type="nucleotide sequence ID" value="NZ_FXZM01000022.1"/>
</dbReference>
<evidence type="ECO:0000256" key="4">
    <source>
        <dbReference type="RuleBase" id="RU003513"/>
    </source>
</evidence>
<dbReference type="InterPro" id="IPR003331">
    <property type="entry name" value="UDP_GlcNAc_Epimerase_2_dom"/>
</dbReference>
<dbReference type="Pfam" id="PF02350">
    <property type="entry name" value="Epimerase_2"/>
    <property type="match status" value="1"/>
</dbReference>
<dbReference type="EC" id="5.1.3.14" evidence="3"/>
<dbReference type="OrthoDB" id="9803238at2"/>
<name>A0A2H1L8Y1_9MICO</name>